<keyword evidence="3" id="KW-1185">Reference proteome</keyword>
<evidence type="ECO:0000313" key="3">
    <source>
        <dbReference type="Proteomes" id="UP000009183"/>
    </source>
</evidence>
<dbReference type="InParanoid" id="D7TU33"/>
<dbReference type="AlphaFoldDB" id="D7TU33"/>
<dbReference type="EMBL" id="FN596248">
    <property type="protein sequence ID" value="CBI34006.3"/>
    <property type="molecule type" value="Genomic_DNA"/>
</dbReference>
<proteinExistence type="predicted"/>
<reference evidence="3" key="1">
    <citation type="journal article" date="2007" name="Nature">
        <title>The grapevine genome sequence suggests ancestral hexaploidization in major angiosperm phyla.</title>
        <authorList>
            <consortium name="The French-Italian Public Consortium for Grapevine Genome Characterization."/>
            <person name="Jaillon O."/>
            <person name="Aury J.-M."/>
            <person name="Noel B."/>
            <person name="Policriti A."/>
            <person name="Clepet C."/>
            <person name="Casagrande A."/>
            <person name="Choisne N."/>
            <person name="Aubourg S."/>
            <person name="Vitulo N."/>
            <person name="Jubin C."/>
            <person name="Vezzi A."/>
            <person name="Legeai F."/>
            <person name="Hugueney P."/>
            <person name="Dasilva C."/>
            <person name="Horner D."/>
            <person name="Mica E."/>
            <person name="Jublot D."/>
            <person name="Poulain J."/>
            <person name="Bruyere C."/>
            <person name="Billault A."/>
            <person name="Segurens B."/>
            <person name="Gouyvenoux M."/>
            <person name="Ugarte E."/>
            <person name="Cattonaro F."/>
            <person name="Anthouard V."/>
            <person name="Vico V."/>
            <person name="Del Fabbro C."/>
            <person name="Alaux M."/>
            <person name="Di Gaspero G."/>
            <person name="Dumas V."/>
            <person name="Felice N."/>
            <person name="Paillard S."/>
            <person name="Juman I."/>
            <person name="Moroldo M."/>
            <person name="Scalabrin S."/>
            <person name="Canaguier A."/>
            <person name="Le Clainche I."/>
            <person name="Malacrida G."/>
            <person name="Durand E."/>
            <person name="Pesole G."/>
            <person name="Laucou V."/>
            <person name="Chatelet P."/>
            <person name="Merdinoglu D."/>
            <person name="Delledonne M."/>
            <person name="Pezzotti M."/>
            <person name="Lecharny A."/>
            <person name="Scarpelli C."/>
            <person name="Artiguenave F."/>
            <person name="Pe M.E."/>
            <person name="Valle G."/>
            <person name="Morgante M."/>
            <person name="Caboche M."/>
            <person name="Adam-Blondon A.-F."/>
            <person name="Weissenbach J."/>
            <person name="Quetier F."/>
            <person name="Wincker P."/>
        </authorList>
    </citation>
    <scope>NUCLEOTIDE SEQUENCE [LARGE SCALE GENOMIC DNA]</scope>
    <source>
        <strain evidence="3">cv. Pinot noir / PN40024</strain>
    </source>
</reference>
<protein>
    <submittedName>
        <fullName evidence="2">Uncharacterized protein</fullName>
    </submittedName>
</protein>
<dbReference type="PaxDb" id="29760-VIT_03s0017g00380.t01"/>
<name>D7TU33_VITVI</name>
<accession>D7TU33</accession>
<feature type="transmembrane region" description="Helical" evidence="1">
    <location>
        <begin position="6"/>
        <end position="27"/>
    </location>
</feature>
<dbReference type="Proteomes" id="UP000009183">
    <property type="component" value="Chromosome 3"/>
</dbReference>
<gene>
    <name evidence="2" type="ordered locus">VIT_03s0017g00380</name>
</gene>
<keyword evidence="1" id="KW-0472">Membrane</keyword>
<keyword evidence="1" id="KW-0812">Transmembrane</keyword>
<keyword evidence="1" id="KW-1133">Transmembrane helix</keyword>
<evidence type="ECO:0000313" key="2">
    <source>
        <dbReference type="EMBL" id="CBI34006.3"/>
    </source>
</evidence>
<evidence type="ECO:0000256" key="1">
    <source>
        <dbReference type="SAM" id="Phobius"/>
    </source>
</evidence>
<sequence>MAFWHLCLHIICNCVPFFNACSLGNIFQLVTQDSISREFIGLGCPLTPFFFSMMKIGILIRFPKWE</sequence>
<organism evidence="2 3">
    <name type="scientific">Vitis vinifera</name>
    <name type="common">Grape</name>
    <dbReference type="NCBI Taxonomy" id="29760"/>
    <lineage>
        <taxon>Eukaryota</taxon>
        <taxon>Viridiplantae</taxon>
        <taxon>Streptophyta</taxon>
        <taxon>Embryophyta</taxon>
        <taxon>Tracheophyta</taxon>
        <taxon>Spermatophyta</taxon>
        <taxon>Magnoliopsida</taxon>
        <taxon>eudicotyledons</taxon>
        <taxon>Gunneridae</taxon>
        <taxon>Pentapetalae</taxon>
        <taxon>rosids</taxon>
        <taxon>Vitales</taxon>
        <taxon>Vitaceae</taxon>
        <taxon>Viteae</taxon>
        <taxon>Vitis</taxon>
    </lineage>
</organism>
<feature type="transmembrane region" description="Helical" evidence="1">
    <location>
        <begin position="39"/>
        <end position="60"/>
    </location>
</feature>
<dbReference type="HOGENOM" id="CLU_2836475_0_0_1"/>